<dbReference type="InterPro" id="IPR007627">
    <property type="entry name" value="RNA_pol_sigma70_r2"/>
</dbReference>
<dbReference type="InterPro" id="IPR013325">
    <property type="entry name" value="RNA_pol_sigma_r2"/>
</dbReference>
<dbReference type="PANTHER" id="PTHR43133">
    <property type="entry name" value="RNA POLYMERASE ECF-TYPE SIGMA FACTO"/>
    <property type="match status" value="1"/>
</dbReference>
<dbReference type="Pfam" id="PF04542">
    <property type="entry name" value="Sigma70_r2"/>
    <property type="match status" value="1"/>
</dbReference>
<keyword evidence="4" id="KW-0804">Transcription</keyword>
<dbReference type="GO" id="GO:0003677">
    <property type="term" value="F:DNA binding"/>
    <property type="evidence" value="ECO:0007669"/>
    <property type="project" value="UniProtKB-KW"/>
</dbReference>
<proteinExistence type="predicted"/>
<protein>
    <recommendedName>
        <fullName evidence="5">RNA polymerase sigma-70 region 2 domain-containing protein</fullName>
    </recommendedName>
</protein>
<keyword evidence="7" id="KW-1185">Reference proteome</keyword>
<dbReference type="GO" id="GO:0016987">
    <property type="term" value="F:sigma factor activity"/>
    <property type="evidence" value="ECO:0007669"/>
    <property type="project" value="UniProtKB-KW"/>
</dbReference>
<dbReference type="Gene3D" id="1.10.1740.10">
    <property type="match status" value="1"/>
</dbReference>
<evidence type="ECO:0000256" key="3">
    <source>
        <dbReference type="ARBA" id="ARBA00023125"/>
    </source>
</evidence>
<evidence type="ECO:0000256" key="4">
    <source>
        <dbReference type="ARBA" id="ARBA00023163"/>
    </source>
</evidence>
<evidence type="ECO:0000313" key="6">
    <source>
        <dbReference type="EMBL" id="TWV94367.1"/>
    </source>
</evidence>
<comment type="caution">
    <text evidence="6">The sequence shown here is derived from an EMBL/GenBank/DDBJ whole genome shotgun (WGS) entry which is preliminary data.</text>
</comment>
<evidence type="ECO:0000256" key="2">
    <source>
        <dbReference type="ARBA" id="ARBA00023082"/>
    </source>
</evidence>
<dbReference type="Proteomes" id="UP000318815">
    <property type="component" value="Unassembled WGS sequence"/>
</dbReference>
<name>A0A5C6LKC4_9BACT</name>
<evidence type="ECO:0000256" key="1">
    <source>
        <dbReference type="ARBA" id="ARBA00023015"/>
    </source>
</evidence>
<accession>A0A5C6LKC4</accession>
<dbReference type="SUPFAM" id="SSF88946">
    <property type="entry name" value="Sigma2 domain of RNA polymerase sigma factors"/>
    <property type="match status" value="1"/>
</dbReference>
<feature type="domain" description="RNA polymerase sigma-70 region 2" evidence="5">
    <location>
        <begin position="63"/>
        <end position="129"/>
    </location>
</feature>
<dbReference type="InterPro" id="IPR039425">
    <property type="entry name" value="RNA_pol_sigma-70-like"/>
</dbReference>
<keyword evidence="3" id="KW-0238">DNA-binding</keyword>
<gene>
    <name evidence="6" type="ORF">FEF09_25665</name>
</gene>
<keyword evidence="1" id="KW-0805">Transcription regulation</keyword>
<reference evidence="6 7" key="1">
    <citation type="submission" date="2019-08" db="EMBL/GenBank/DDBJ databases">
        <title>Whole genome sequencing of chitin degrading bacteria Chitinophaga pinensis YS16.</title>
        <authorList>
            <person name="Singh R.P."/>
            <person name="Manchanda G."/>
            <person name="Maurya I.K."/>
            <person name="Joshi N.K."/>
            <person name="Srivastava A.K."/>
        </authorList>
    </citation>
    <scope>NUCLEOTIDE SEQUENCE [LARGE SCALE GENOMIC DNA]</scope>
    <source>
        <strain evidence="6 7">YS-16</strain>
    </source>
</reference>
<dbReference type="OrthoDB" id="659569at2"/>
<keyword evidence="2" id="KW-0731">Sigma factor</keyword>
<dbReference type="EMBL" id="VOHS01000046">
    <property type="protein sequence ID" value="TWV94367.1"/>
    <property type="molecule type" value="Genomic_DNA"/>
</dbReference>
<dbReference type="GO" id="GO:0006352">
    <property type="term" value="P:DNA-templated transcription initiation"/>
    <property type="evidence" value="ECO:0007669"/>
    <property type="project" value="InterPro"/>
</dbReference>
<evidence type="ECO:0000259" key="5">
    <source>
        <dbReference type="Pfam" id="PF04542"/>
    </source>
</evidence>
<organism evidence="6 7">
    <name type="scientific">Chitinophaga pinensis</name>
    <dbReference type="NCBI Taxonomy" id="79329"/>
    <lineage>
        <taxon>Bacteria</taxon>
        <taxon>Pseudomonadati</taxon>
        <taxon>Bacteroidota</taxon>
        <taxon>Chitinophagia</taxon>
        <taxon>Chitinophagales</taxon>
        <taxon>Chitinophagaceae</taxon>
        <taxon>Chitinophaga</taxon>
    </lineage>
</organism>
<sequence>MQAFFQCIHLCSQLFNIRIPAHPITFEPRKQRCCFMSGQVSEWDDNQLFREFQHGDTAAYGEIYRRFSAVLYQHACRMLDNDADAQDVVQEVFANLWTKGASLQINGSLGAYLYISTRNRVLNLISSQRSYQHHLDSLRQFISETDTSTIEHLPEKELISCIETRQIPRYSYRRFFLF</sequence>
<evidence type="ECO:0000313" key="7">
    <source>
        <dbReference type="Proteomes" id="UP000318815"/>
    </source>
</evidence>
<dbReference type="AlphaFoldDB" id="A0A5C6LKC4"/>
<dbReference type="PANTHER" id="PTHR43133:SF8">
    <property type="entry name" value="RNA POLYMERASE SIGMA FACTOR HI_1459-RELATED"/>
    <property type="match status" value="1"/>
</dbReference>